<evidence type="ECO:0000313" key="1">
    <source>
        <dbReference type="EMBL" id="ANE42667.1"/>
    </source>
</evidence>
<proteinExistence type="predicted"/>
<name>A0A172T6U3_9DEIO</name>
<keyword evidence="2" id="KW-1185">Reference proteome</keyword>
<sequence length="118" mass="12857">MLATWQQSDNIAGIPDQCIELCNGIACPRLTRFHQTISVGEEIALRQCQISHQFALAGVSDEIKLVDQGSCCALTENNSAVETSSSGIDGGLKPLPDLLDSVTYRTRTERRWDHLGLG</sequence>
<dbReference type="EMBL" id="CP011387">
    <property type="protein sequence ID" value="ANE42667.1"/>
    <property type="molecule type" value="Genomic_DNA"/>
</dbReference>
<reference evidence="1 2" key="1">
    <citation type="submission" date="2015-01" db="EMBL/GenBank/DDBJ databases">
        <title>Deinococcus puniceus/DY1/ whole genome sequencing.</title>
        <authorList>
            <person name="Kim M.K."/>
            <person name="Srinivasan S."/>
            <person name="Lee J.-J."/>
        </authorList>
    </citation>
    <scope>NUCLEOTIDE SEQUENCE [LARGE SCALE GENOMIC DNA]</scope>
    <source>
        <strain evidence="1 2">DY1</strain>
    </source>
</reference>
<dbReference type="AlphaFoldDB" id="A0A172T6U3"/>
<accession>A0A172T6U3</accession>
<organism evidence="1 2">
    <name type="scientific">Deinococcus puniceus</name>
    <dbReference type="NCBI Taxonomy" id="1182568"/>
    <lineage>
        <taxon>Bacteria</taxon>
        <taxon>Thermotogati</taxon>
        <taxon>Deinococcota</taxon>
        <taxon>Deinococci</taxon>
        <taxon>Deinococcales</taxon>
        <taxon>Deinococcaceae</taxon>
        <taxon>Deinococcus</taxon>
    </lineage>
</organism>
<gene>
    <name evidence="1" type="ORF">SU48_01615</name>
</gene>
<evidence type="ECO:0000313" key="2">
    <source>
        <dbReference type="Proteomes" id="UP000077363"/>
    </source>
</evidence>
<protein>
    <submittedName>
        <fullName evidence="1">Uncharacterized protein</fullName>
    </submittedName>
</protein>
<dbReference type="Proteomes" id="UP000077363">
    <property type="component" value="Chromosome"/>
</dbReference>
<dbReference type="KEGG" id="dpu:SU48_01615"/>